<evidence type="ECO:0000313" key="1">
    <source>
        <dbReference type="EMBL" id="KZV17951.1"/>
    </source>
</evidence>
<organism evidence="1 2">
    <name type="scientific">Dorcoceras hygrometricum</name>
    <dbReference type="NCBI Taxonomy" id="472368"/>
    <lineage>
        <taxon>Eukaryota</taxon>
        <taxon>Viridiplantae</taxon>
        <taxon>Streptophyta</taxon>
        <taxon>Embryophyta</taxon>
        <taxon>Tracheophyta</taxon>
        <taxon>Spermatophyta</taxon>
        <taxon>Magnoliopsida</taxon>
        <taxon>eudicotyledons</taxon>
        <taxon>Gunneridae</taxon>
        <taxon>Pentapetalae</taxon>
        <taxon>asterids</taxon>
        <taxon>lamiids</taxon>
        <taxon>Lamiales</taxon>
        <taxon>Gesneriaceae</taxon>
        <taxon>Didymocarpoideae</taxon>
        <taxon>Trichosporeae</taxon>
        <taxon>Loxocarpinae</taxon>
        <taxon>Dorcoceras</taxon>
    </lineage>
</organism>
<gene>
    <name evidence="1" type="ORF">F511_10780</name>
</gene>
<name>A0A2Z7A8C2_9LAMI</name>
<dbReference type="EMBL" id="KV017636">
    <property type="protein sequence ID" value="KZV17951.1"/>
    <property type="molecule type" value="Genomic_DNA"/>
</dbReference>
<evidence type="ECO:0000313" key="2">
    <source>
        <dbReference type="Proteomes" id="UP000250235"/>
    </source>
</evidence>
<reference evidence="1 2" key="1">
    <citation type="journal article" date="2015" name="Proc. Natl. Acad. Sci. U.S.A.">
        <title>The resurrection genome of Boea hygrometrica: A blueprint for survival of dehydration.</title>
        <authorList>
            <person name="Xiao L."/>
            <person name="Yang G."/>
            <person name="Zhang L."/>
            <person name="Yang X."/>
            <person name="Zhao S."/>
            <person name="Ji Z."/>
            <person name="Zhou Q."/>
            <person name="Hu M."/>
            <person name="Wang Y."/>
            <person name="Chen M."/>
            <person name="Xu Y."/>
            <person name="Jin H."/>
            <person name="Xiao X."/>
            <person name="Hu G."/>
            <person name="Bao F."/>
            <person name="Hu Y."/>
            <person name="Wan P."/>
            <person name="Li L."/>
            <person name="Deng X."/>
            <person name="Kuang T."/>
            <person name="Xiang C."/>
            <person name="Zhu J.K."/>
            <person name="Oliver M.J."/>
            <person name="He Y."/>
        </authorList>
    </citation>
    <scope>NUCLEOTIDE SEQUENCE [LARGE SCALE GENOMIC DNA]</scope>
    <source>
        <strain evidence="2">cv. XS01</strain>
    </source>
</reference>
<dbReference type="AlphaFoldDB" id="A0A2Z7A8C2"/>
<dbReference type="Proteomes" id="UP000250235">
    <property type="component" value="Unassembled WGS sequence"/>
</dbReference>
<proteinExistence type="predicted"/>
<keyword evidence="2" id="KW-1185">Reference proteome</keyword>
<protein>
    <submittedName>
        <fullName evidence="1">Uncharacterized protein</fullName>
    </submittedName>
</protein>
<sequence>MLAKADILKSFLTSSSFVVCNTATGTHLNECTCWFLFNMCDIPSTDSFSSTTTDLALSQNVVVSNYSSDTVLLSLKCTCWLPLNNAPAGYHQVVHLLLATGLFLYDVASSLALLFTTADIFSFLLIDDVIVDVIYA</sequence>
<accession>A0A2Z7A8C2</accession>